<feature type="domain" description="HTH marR-type" evidence="1">
    <location>
        <begin position="34"/>
        <end position="132"/>
    </location>
</feature>
<reference evidence="2 3" key="1">
    <citation type="submission" date="2019-12" db="EMBL/GenBank/DDBJ databases">
        <authorList>
            <person name="Kim Y.S."/>
        </authorList>
    </citation>
    <scope>NUCLEOTIDE SEQUENCE [LARGE SCALE GENOMIC DNA]</scope>
    <source>
        <strain evidence="2 3">MMS17-SY077</strain>
    </source>
</reference>
<dbReference type="Pfam" id="PF12802">
    <property type="entry name" value="MarR_2"/>
    <property type="match status" value="1"/>
</dbReference>
<evidence type="ECO:0000313" key="3">
    <source>
        <dbReference type="Proteomes" id="UP000438182"/>
    </source>
</evidence>
<dbReference type="RefSeq" id="WP_160423496.1">
    <property type="nucleotide sequence ID" value="NZ_WSTA01000020.1"/>
</dbReference>
<dbReference type="SUPFAM" id="SSF46785">
    <property type="entry name" value="Winged helix' DNA-binding domain"/>
    <property type="match status" value="1"/>
</dbReference>
<evidence type="ECO:0000259" key="1">
    <source>
        <dbReference type="SMART" id="SM00347"/>
    </source>
</evidence>
<dbReference type="AlphaFoldDB" id="A0A6I4NUM5"/>
<dbReference type="SMART" id="SM00347">
    <property type="entry name" value="HTH_MARR"/>
    <property type="match status" value="1"/>
</dbReference>
<accession>A0A6I4NUM5</accession>
<comment type="caution">
    <text evidence="2">The sequence shown here is derived from an EMBL/GenBank/DDBJ whole genome shotgun (WGS) entry which is preliminary data.</text>
</comment>
<protein>
    <submittedName>
        <fullName evidence="2">MarR family transcriptional regulator</fullName>
    </submittedName>
</protein>
<dbReference type="InterPro" id="IPR036390">
    <property type="entry name" value="WH_DNA-bd_sf"/>
</dbReference>
<gene>
    <name evidence="2" type="ORF">GB864_06290</name>
</gene>
<organism evidence="2 3">
    <name type="scientific">Agromyces seonyuensis</name>
    <dbReference type="NCBI Taxonomy" id="2662446"/>
    <lineage>
        <taxon>Bacteria</taxon>
        <taxon>Bacillati</taxon>
        <taxon>Actinomycetota</taxon>
        <taxon>Actinomycetes</taxon>
        <taxon>Micrococcales</taxon>
        <taxon>Microbacteriaceae</taxon>
        <taxon>Agromyces</taxon>
    </lineage>
</organism>
<evidence type="ECO:0000313" key="2">
    <source>
        <dbReference type="EMBL" id="MWB98156.1"/>
    </source>
</evidence>
<dbReference type="EMBL" id="WSTA01000020">
    <property type="protein sequence ID" value="MWB98156.1"/>
    <property type="molecule type" value="Genomic_DNA"/>
</dbReference>
<dbReference type="GO" id="GO:0003700">
    <property type="term" value="F:DNA-binding transcription factor activity"/>
    <property type="evidence" value="ECO:0007669"/>
    <property type="project" value="InterPro"/>
</dbReference>
<proteinExistence type="predicted"/>
<dbReference type="InterPro" id="IPR036388">
    <property type="entry name" value="WH-like_DNA-bd_sf"/>
</dbReference>
<dbReference type="InterPro" id="IPR000835">
    <property type="entry name" value="HTH_MarR-typ"/>
</dbReference>
<dbReference type="Gene3D" id="1.10.10.10">
    <property type="entry name" value="Winged helix-like DNA-binding domain superfamily/Winged helix DNA-binding domain"/>
    <property type="match status" value="1"/>
</dbReference>
<dbReference type="Proteomes" id="UP000438182">
    <property type="component" value="Unassembled WGS sequence"/>
</dbReference>
<keyword evidence="3" id="KW-1185">Reference proteome</keyword>
<sequence length="157" mass="16965">MQREGEHAEIARETDARSILHSLIVVSRRGVADARRVRSSLSVVDQSLLTHLVDHPGTRAVDLAAAFRLNRSTVSRQVGGLVALGLVREADAEGRGRPLELTPAGRREYDAAIALLQADVAAQLDGWTDEEVARFAADLDRFEAAGRPPAEPLGEPE</sequence>
<name>A0A6I4NUM5_9MICO</name>